<reference evidence="1" key="1">
    <citation type="submission" date="2016-12" db="EMBL/GenBank/DDBJ databases">
        <authorList>
            <person name="Moulin L."/>
        </authorList>
    </citation>
    <scope>NUCLEOTIDE SEQUENCE [LARGE SCALE GENOMIC DNA]</scope>
    <source>
        <strain evidence="1">STM 7183</strain>
    </source>
</reference>
<dbReference type="AlphaFoldDB" id="A0A1N7RNA3"/>
<dbReference type="Proteomes" id="UP000195569">
    <property type="component" value="Unassembled WGS sequence"/>
</dbReference>
<proteinExistence type="predicted"/>
<name>A0A1N7RNA3_9BURK</name>
<keyword evidence="2" id="KW-1185">Reference proteome</keyword>
<organism evidence="1 2">
    <name type="scientific">Paraburkholderia piptadeniae</name>
    <dbReference type="NCBI Taxonomy" id="1701573"/>
    <lineage>
        <taxon>Bacteria</taxon>
        <taxon>Pseudomonadati</taxon>
        <taxon>Pseudomonadota</taxon>
        <taxon>Betaproteobacteria</taxon>
        <taxon>Burkholderiales</taxon>
        <taxon>Burkholderiaceae</taxon>
        <taxon>Paraburkholderia</taxon>
    </lineage>
</organism>
<dbReference type="EMBL" id="CYGY02000009">
    <property type="protein sequence ID" value="SIT36528.1"/>
    <property type="molecule type" value="Genomic_DNA"/>
</dbReference>
<gene>
    <name evidence="1" type="ORF">BN2476_90121</name>
</gene>
<protein>
    <submittedName>
        <fullName evidence="1">Uncharacterized protein</fullName>
    </submittedName>
</protein>
<evidence type="ECO:0000313" key="2">
    <source>
        <dbReference type="Proteomes" id="UP000195569"/>
    </source>
</evidence>
<evidence type="ECO:0000313" key="1">
    <source>
        <dbReference type="EMBL" id="SIT36528.1"/>
    </source>
</evidence>
<sequence>MPATRRPAGDCATCVRRVHRHRACRAGDFEKRLTRFADTL</sequence>
<comment type="caution">
    <text evidence="1">The sequence shown here is derived from an EMBL/GenBank/DDBJ whole genome shotgun (WGS) entry which is preliminary data.</text>
</comment>
<accession>A0A1N7RNA3</accession>